<proteinExistence type="predicted"/>
<dbReference type="EMBL" id="AVOT02000469">
    <property type="protein sequence ID" value="MBW0463023.1"/>
    <property type="molecule type" value="Genomic_DNA"/>
</dbReference>
<comment type="caution">
    <text evidence="2">The sequence shown here is derived from an EMBL/GenBank/DDBJ whole genome shotgun (WGS) entry which is preliminary data.</text>
</comment>
<dbReference type="InterPro" id="IPR041588">
    <property type="entry name" value="Integrase_H2C2"/>
</dbReference>
<dbReference type="OrthoDB" id="3095879at2759"/>
<dbReference type="InterPro" id="IPR052160">
    <property type="entry name" value="Gypsy_RT_Integrase-like"/>
</dbReference>
<dbReference type="PANTHER" id="PTHR47266">
    <property type="entry name" value="ENDONUCLEASE-RELATED"/>
    <property type="match status" value="1"/>
</dbReference>
<dbReference type="Proteomes" id="UP000765509">
    <property type="component" value="Unassembled WGS sequence"/>
</dbReference>
<evidence type="ECO:0000313" key="3">
    <source>
        <dbReference type="Proteomes" id="UP000765509"/>
    </source>
</evidence>
<feature type="domain" description="Integrase zinc-binding" evidence="1">
    <location>
        <begin position="99"/>
        <end position="155"/>
    </location>
</feature>
<keyword evidence="3" id="KW-1185">Reference proteome</keyword>
<gene>
    <name evidence="2" type="ORF">O181_002738</name>
</gene>
<accession>A0A9Q3BD29</accession>
<dbReference type="Gene3D" id="1.10.340.70">
    <property type="match status" value="1"/>
</dbReference>
<dbReference type="AlphaFoldDB" id="A0A9Q3BD29"/>
<dbReference type="Pfam" id="PF17921">
    <property type="entry name" value="Integrase_H2C2"/>
    <property type="match status" value="1"/>
</dbReference>
<organism evidence="2 3">
    <name type="scientific">Austropuccinia psidii MF-1</name>
    <dbReference type="NCBI Taxonomy" id="1389203"/>
    <lineage>
        <taxon>Eukaryota</taxon>
        <taxon>Fungi</taxon>
        <taxon>Dikarya</taxon>
        <taxon>Basidiomycota</taxon>
        <taxon>Pucciniomycotina</taxon>
        <taxon>Pucciniomycetes</taxon>
        <taxon>Pucciniales</taxon>
        <taxon>Sphaerophragmiaceae</taxon>
        <taxon>Austropuccinia</taxon>
    </lineage>
</organism>
<reference evidence="2" key="1">
    <citation type="submission" date="2021-03" db="EMBL/GenBank/DDBJ databases">
        <title>Draft genome sequence of rust myrtle Austropuccinia psidii MF-1, a brazilian biotype.</title>
        <authorList>
            <person name="Quecine M.C."/>
            <person name="Pachon D.M.R."/>
            <person name="Bonatelli M.L."/>
            <person name="Correr F.H."/>
            <person name="Franceschini L.M."/>
            <person name="Leite T.F."/>
            <person name="Margarido G.R.A."/>
            <person name="Almeida C.A."/>
            <person name="Ferrarezi J.A."/>
            <person name="Labate C.A."/>
        </authorList>
    </citation>
    <scope>NUCLEOTIDE SEQUENCE</scope>
    <source>
        <strain evidence="2">MF-1</strain>
    </source>
</reference>
<sequence>MSPWDDMYPERGEDFISKNPMKYQKIIKQDSIQASNFFEVKVDSFSNLIVSIQTSLGQDSHYRGILQDLGKCKFVQEYSLDSSSQFLLFKDWVVVPNHPSIQLSILQKRNDSPLAGHPFQEKTLKLVKQDFHWSGLTQFFKDYVSSCQQCSINKNSHHKKLGLLKPLPIPNGPCVCL</sequence>
<evidence type="ECO:0000259" key="1">
    <source>
        <dbReference type="Pfam" id="PF17921"/>
    </source>
</evidence>
<name>A0A9Q3BD29_9BASI</name>
<evidence type="ECO:0000313" key="2">
    <source>
        <dbReference type="EMBL" id="MBW0463023.1"/>
    </source>
</evidence>
<protein>
    <recommendedName>
        <fullName evidence="1">Integrase zinc-binding domain-containing protein</fullName>
    </recommendedName>
</protein>